<reference evidence="1 2" key="1">
    <citation type="submission" date="2018-11" db="EMBL/GenBank/DDBJ databases">
        <title>Genomes From Bacteria Associated with the Canine Oral Cavity: a Test Case for Automated Genome-Based Taxonomic Assignment.</title>
        <authorList>
            <person name="Coil D.A."/>
            <person name="Jospin G."/>
            <person name="Darling A.E."/>
            <person name="Wallis C."/>
            <person name="Davis I.J."/>
            <person name="Harris S."/>
            <person name="Eisen J.A."/>
            <person name="Holcombe L.J."/>
            <person name="O'Flynn C."/>
        </authorList>
    </citation>
    <scope>NUCLEOTIDE SEQUENCE [LARGE SCALE GENOMIC DNA]</scope>
    <source>
        <strain evidence="1 2">OH1426_COT-023</strain>
    </source>
</reference>
<accession>A0A3P1Z613</accession>
<comment type="caution">
    <text evidence="1">The sequence shown here is derived from an EMBL/GenBank/DDBJ whole genome shotgun (WGS) entry which is preliminary data.</text>
</comment>
<dbReference type="EMBL" id="RQYN01000005">
    <property type="protein sequence ID" value="RRD78308.1"/>
    <property type="molecule type" value="Genomic_DNA"/>
</dbReference>
<organism evidence="1 2">
    <name type="scientific">Tannerella forsythia</name>
    <name type="common">Bacteroides forsythus</name>
    <dbReference type="NCBI Taxonomy" id="28112"/>
    <lineage>
        <taxon>Bacteria</taxon>
        <taxon>Pseudomonadati</taxon>
        <taxon>Bacteroidota</taxon>
        <taxon>Bacteroidia</taxon>
        <taxon>Bacteroidales</taxon>
        <taxon>Tannerellaceae</taxon>
        <taxon>Tannerella</taxon>
    </lineage>
</organism>
<evidence type="ECO:0000313" key="1">
    <source>
        <dbReference type="EMBL" id="RRD78308.1"/>
    </source>
</evidence>
<proteinExistence type="predicted"/>
<dbReference type="RefSeq" id="WP_124789294.1">
    <property type="nucleotide sequence ID" value="NZ_RQYN01000005.1"/>
</dbReference>
<dbReference type="AlphaFoldDB" id="A0A3P1Z613"/>
<evidence type="ECO:0000313" key="2">
    <source>
        <dbReference type="Proteomes" id="UP000279860"/>
    </source>
</evidence>
<gene>
    <name evidence="1" type="ORF">EII41_02495</name>
</gene>
<dbReference type="Proteomes" id="UP000279860">
    <property type="component" value="Unassembled WGS sequence"/>
</dbReference>
<protein>
    <submittedName>
        <fullName evidence="1">Uncharacterized protein</fullName>
    </submittedName>
</protein>
<sequence>MDNNNRLKSFIDSLNSQIGNNYEIIKEIFTIEYGYPALDPIRDEICKCFICGLYQSTITLTNYFLEKSLKFCLGVKYSIENKADDVEIKDAFIDGINKYDNLQLEASINAACSQGLISKQQKQELRNFKNKYRNPYSHANKAIFSGKSVKGKQVSTKDLENGLEDFLKLCFDNSKDVEIPIENLPFAQGIFQVEIAKDDCFPYFKSVDQIVRDMLLKIKGKEYANR</sequence>
<name>A0A3P1Z613_TANFO</name>